<keyword evidence="1" id="KW-0472">Membrane</keyword>
<feature type="transmembrane region" description="Helical" evidence="1">
    <location>
        <begin position="88"/>
        <end position="106"/>
    </location>
</feature>
<protein>
    <submittedName>
        <fullName evidence="2">Uncharacterized protein</fullName>
    </submittedName>
</protein>
<dbReference type="Proteomes" id="UP000029843">
    <property type="component" value="Unassembled WGS sequence"/>
</dbReference>
<dbReference type="RefSeq" id="WP_033092569.1">
    <property type="nucleotide sequence ID" value="NZ_JQED01000005.1"/>
</dbReference>
<dbReference type="AlphaFoldDB" id="A0A099KYE0"/>
<dbReference type="EMBL" id="JQED01000005">
    <property type="protein sequence ID" value="KGJ94643.1"/>
    <property type="molecule type" value="Genomic_DNA"/>
</dbReference>
<feature type="transmembrane region" description="Helical" evidence="1">
    <location>
        <begin position="33"/>
        <end position="49"/>
    </location>
</feature>
<dbReference type="PATRIC" id="fig|28229.4.peg.848"/>
<evidence type="ECO:0000256" key="1">
    <source>
        <dbReference type="SAM" id="Phobius"/>
    </source>
</evidence>
<proteinExistence type="predicted"/>
<keyword evidence="1" id="KW-1133">Transmembrane helix</keyword>
<evidence type="ECO:0000313" key="3">
    <source>
        <dbReference type="Proteomes" id="UP000029843"/>
    </source>
</evidence>
<gene>
    <name evidence="2" type="ORF">ND2E_1832</name>
</gene>
<name>A0A099KYE0_COLPS</name>
<reference evidence="2 3" key="1">
    <citation type="submission" date="2014-08" db="EMBL/GenBank/DDBJ databases">
        <title>Genomic and Phenotypic Diversity of Colwellia psychrerythraea strains from Disparate Marine Basins.</title>
        <authorList>
            <person name="Techtmann S.M."/>
            <person name="Stelling S.C."/>
            <person name="Utturkar S.M."/>
            <person name="Alshibli N."/>
            <person name="Harris A."/>
            <person name="Brown S.D."/>
            <person name="Hazen T.C."/>
        </authorList>
    </citation>
    <scope>NUCLEOTIDE SEQUENCE [LARGE SCALE GENOMIC DNA]</scope>
    <source>
        <strain evidence="2 3">ND2E</strain>
    </source>
</reference>
<evidence type="ECO:0000313" key="2">
    <source>
        <dbReference type="EMBL" id="KGJ94643.1"/>
    </source>
</evidence>
<organism evidence="2 3">
    <name type="scientific">Colwellia psychrerythraea</name>
    <name type="common">Vibrio psychroerythus</name>
    <dbReference type="NCBI Taxonomy" id="28229"/>
    <lineage>
        <taxon>Bacteria</taxon>
        <taxon>Pseudomonadati</taxon>
        <taxon>Pseudomonadota</taxon>
        <taxon>Gammaproteobacteria</taxon>
        <taxon>Alteromonadales</taxon>
        <taxon>Colwelliaceae</taxon>
        <taxon>Colwellia</taxon>
    </lineage>
</organism>
<sequence>MELTFFLTWVACLLSYSASINQKLFNKPLNKPLAWGGFIIFLTGAYIAASQWHIVVIACFYVLALVMTFWIIIIFMHGHIKNKNFPTAITAVMLLSVLVSLGGQYAT</sequence>
<feature type="transmembrane region" description="Helical" evidence="1">
    <location>
        <begin position="54"/>
        <end position="76"/>
    </location>
</feature>
<accession>A0A099KYE0</accession>
<comment type="caution">
    <text evidence="2">The sequence shown here is derived from an EMBL/GenBank/DDBJ whole genome shotgun (WGS) entry which is preliminary data.</text>
</comment>
<dbReference type="OrthoDB" id="6299522at2"/>
<keyword evidence="1" id="KW-0812">Transmembrane</keyword>